<dbReference type="PANTHER" id="PTHR48084">
    <property type="entry name" value="2-OXOGLUTARATE OXIDOREDUCTASE SUBUNIT KORB-RELATED"/>
    <property type="match status" value="1"/>
</dbReference>
<dbReference type="InterPro" id="IPR011766">
    <property type="entry name" value="TPP_enzyme_TPP-bd"/>
</dbReference>
<dbReference type="EMBL" id="JAJNOR010000003">
    <property type="protein sequence ID" value="MCD2492167.1"/>
    <property type="molecule type" value="Genomic_DNA"/>
</dbReference>
<dbReference type="RefSeq" id="WP_231062082.1">
    <property type="nucleotide sequence ID" value="NZ_JAJNOR010000003.1"/>
</dbReference>
<dbReference type="Proteomes" id="UP001299265">
    <property type="component" value="Unassembled WGS sequence"/>
</dbReference>
<organism evidence="3 4">
    <name type="scientific">Lientehia hominis</name>
    <dbReference type="NCBI Taxonomy" id="2897778"/>
    <lineage>
        <taxon>Bacteria</taxon>
        <taxon>Bacillati</taxon>
        <taxon>Bacillota</taxon>
        <taxon>Clostridia</taxon>
        <taxon>Lachnospirales</taxon>
        <taxon>Lachnospiraceae</taxon>
        <taxon>Lientehia</taxon>
    </lineage>
</organism>
<comment type="caution">
    <text evidence="3">The sequence shown here is derived from an EMBL/GenBank/DDBJ whole genome shotgun (WGS) entry which is preliminary data.</text>
</comment>
<dbReference type="GO" id="GO:0045333">
    <property type="term" value="P:cellular respiration"/>
    <property type="evidence" value="ECO:0007669"/>
    <property type="project" value="UniProtKB-ARBA"/>
</dbReference>
<dbReference type="GO" id="GO:0016625">
    <property type="term" value="F:oxidoreductase activity, acting on the aldehyde or oxo group of donors, iron-sulfur protein as acceptor"/>
    <property type="evidence" value="ECO:0007669"/>
    <property type="project" value="UniProtKB-ARBA"/>
</dbReference>
<dbReference type="PANTHER" id="PTHR48084:SF1">
    <property type="entry name" value="2-OXOGLUTARATE SYNTHASE SUBUNIT KORB"/>
    <property type="match status" value="1"/>
</dbReference>
<dbReference type="GO" id="GO:0030976">
    <property type="term" value="F:thiamine pyrophosphate binding"/>
    <property type="evidence" value="ECO:0007669"/>
    <property type="project" value="InterPro"/>
</dbReference>
<dbReference type="Gene3D" id="3.40.50.970">
    <property type="match status" value="1"/>
</dbReference>
<keyword evidence="4" id="KW-1185">Reference proteome</keyword>
<gene>
    <name evidence="3" type="ORF">LQE92_05935</name>
</gene>
<evidence type="ECO:0000259" key="2">
    <source>
        <dbReference type="Pfam" id="PF02775"/>
    </source>
</evidence>
<reference evidence="3 4" key="1">
    <citation type="submission" date="2021-11" db="EMBL/GenBank/DDBJ databases">
        <title>Lacrimispora sp. nov. NSJ-141 isolated from human feces.</title>
        <authorList>
            <person name="Abdugheni R."/>
        </authorList>
    </citation>
    <scope>NUCLEOTIDE SEQUENCE [LARGE SCALE GENOMIC DNA]</scope>
    <source>
        <strain evidence="3 4">NSJ-141</strain>
    </source>
</reference>
<evidence type="ECO:0000256" key="1">
    <source>
        <dbReference type="ARBA" id="ARBA00023002"/>
    </source>
</evidence>
<dbReference type="CDD" id="cd03375">
    <property type="entry name" value="TPP_OGFOR"/>
    <property type="match status" value="1"/>
</dbReference>
<dbReference type="InterPro" id="IPR029061">
    <property type="entry name" value="THDP-binding"/>
</dbReference>
<dbReference type="InterPro" id="IPR051457">
    <property type="entry name" value="2-oxoacid:Fd_oxidoreductase"/>
</dbReference>
<dbReference type="AlphaFoldDB" id="A0AAP2RHC2"/>
<evidence type="ECO:0000313" key="3">
    <source>
        <dbReference type="EMBL" id="MCD2492167.1"/>
    </source>
</evidence>
<name>A0AAP2RHC2_9FIRM</name>
<evidence type="ECO:0000313" key="4">
    <source>
        <dbReference type="Proteomes" id="UP001299265"/>
    </source>
</evidence>
<dbReference type="Pfam" id="PF02775">
    <property type="entry name" value="TPP_enzyme_C"/>
    <property type="match status" value="1"/>
</dbReference>
<protein>
    <submittedName>
        <fullName evidence="3">Thiamine pyrophosphate-dependent enzyme</fullName>
    </submittedName>
</protein>
<feature type="domain" description="Thiamine pyrophosphate enzyme TPP-binding" evidence="2">
    <location>
        <begin position="52"/>
        <end position="199"/>
    </location>
</feature>
<proteinExistence type="predicted"/>
<sequence>MPSVLIKNNMREEHLPHIWCPGCGNGVLMRDVASAIDNLGLDHRKVVIVSGIGCSSRAAGYMDFDTIHTTHGRAIPYATGIKLADPELEVIVLTGDGDVSAIGGNHLIHAARRNVGMTVVVFNNNIYGMTGGQYSPTTPRGEYGTTAVYGNIDRAFDIAALAFGAGASYAARGDTYHVEATTYLIQKGILHKGFSIIDCASICPTYYGRKNKKGSAVDMLMRQKTHGVMAEHAEKMTPEQLQDKQVIGVLAHTNYPEFTAEYQKIKDGLRGGKKDGQK</sequence>
<accession>A0AAP2RHC2</accession>
<dbReference type="SUPFAM" id="SSF52518">
    <property type="entry name" value="Thiamin diphosphate-binding fold (THDP-binding)"/>
    <property type="match status" value="1"/>
</dbReference>
<keyword evidence="1" id="KW-0560">Oxidoreductase</keyword>